<evidence type="ECO:0000313" key="2">
    <source>
        <dbReference type="Proteomes" id="UP000005316"/>
    </source>
</evidence>
<accession>F9DNN9</accession>
<evidence type="ECO:0000313" key="1">
    <source>
        <dbReference type="EMBL" id="EGQ27532.1"/>
    </source>
</evidence>
<protein>
    <submittedName>
        <fullName evidence="1">Uncharacterized protein</fullName>
    </submittedName>
</protein>
<sequence length="68" mass="7802">MRDFFRINPIQLNISNQKNGEYSTSSETFPLEEIIKMQVTFEGKKIKESDKIALLAFLQTLSGMKSSE</sequence>
<organism evidence="1 2">
    <name type="scientific">Sporosarcina newyorkensis 2681</name>
    <dbReference type="NCBI Taxonomy" id="1027292"/>
    <lineage>
        <taxon>Bacteria</taxon>
        <taxon>Bacillati</taxon>
        <taxon>Bacillota</taxon>
        <taxon>Bacilli</taxon>
        <taxon>Bacillales</taxon>
        <taxon>Caryophanaceae</taxon>
        <taxon>Sporosarcina</taxon>
    </lineage>
</organism>
<name>F9DNN9_9BACL</name>
<dbReference type="Proteomes" id="UP000005316">
    <property type="component" value="Unassembled WGS sequence"/>
</dbReference>
<gene>
    <name evidence="1" type="ORF">HMPREF9372_0419</name>
</gene>
<dbReference type="EMBL" id="AFPZ01000014">
    <property type="protein sequence ID" value="EGQ27532.1"/>
    <property type="molecule type" value="Genomic_DNA"/>
</dbReference>
<comment type="caution">
    <text evidence="1">The sequence shown here is derived from an EMBL/GenBank/DDBJ whole genome shotgun (WGS) entry which is preliminary data.</text>
</comment>
<dbReference type="AlphaFoldDB" id="F9DNN9"/>
<dbReference type="HOGENOM" id="CLU_2791895_0_0_9"/>
<reference evidence="1 2" key="1">
    <citation type="submission" date="2011-04" db="EMBL/GenBank/DDBJ databases">
        <authorList>
            <person name="Muzny D."/>
            <person name="Qin X."/>
            <person name="Deng J."/>
            <person name="Jiang H."/>
            <person name="Liu Y."/>
            <person name="Qu J."/>
            <person name="Song X.-Z."/>
            <person name="Zhang L."/>
            <person name="Thornton R."/>
            <person name="Coyle M."/>
            <person name="Francisco L."/>
            <person name="Jackson L."/>
            <person name="Javaid M."/>
            <person name="Korchina V."/>
            <person name="Kovar C."/>
            <person name="Mata R."/>
            <person name="Mathew T."/>
            <person name="Ngo R."/>
            <person name="Nguyen L."/>
            <person name="Nguyen N."/>
            <person name="Okwuonu G."/>
            <person name="Ongeri F."/>
            <person name="Pham C."/>
            <person name="Simmons D."/>
            <person name="Wilczek-Boney K."/>
            <person name="Hale W."/>
            <person name="Jakkamsetti A."/>
            <person name="Pham P."/>
            <person name="Ruth R."/>
            <person name="San Lucas F."/>
            <person name="Warren J."/>
            <person name="Zhang J."/>
            <person name="Zhao Z."/>
            <person name="Zhou C."/>
            <person name="Zhu D."/>
            <person name="Lee S."/>
            <person name="Bess C."/>
            <person name="Blankenburg K."/>
            <person name="Forbes L."/>
            <person name="Fu Q."/>
            <person name="Gubbala S."/>
            <person name="Hirani K."/>
            <person name="Jayaseelan J.C."/>
            <person name="Lara F."/>
            <person name="Munidasa M."/>
            <person name="Palculict T."/>
            <person name="Patil S."/>
            <person name="Pu L.-L."/>
            <person name="Saada N."/>
            <person name="Tang L."/>
            <person name="Weissenberger G."/>
            <person name="Zhu Y."/>
            <person name="Hemphill L."/>
            <person name="Shang Y."/>
            <person name="Youmans B."/>
            <person name="Ayvaz T."/>
            <person name="Ross M."/>
            <person name="Santibanez J."/>
            <person name="Aqrawi P."/>
            <person name="Gross S."/>
            <person name="Joshi V."/>
            <person name="Fowler G."/>
            <person name="Nazareth L."/>
            <person name="Reid J."/>
            <person name="Worley K."/>
            <person name="Petrosino J."/>
            <person name="Highlander S."/>
            <person name="Gibbs R."/>
        </authorList>
    </citation>
    <scope>NUCLEOTIDE SEQUENCE [LARGE SCALE GENOMIC DNA]</scope>
    <source>
        <strain evidence="1 2">2681</strain>
    </source>
</reference>
<proteinExistence type="predicted"/>